<dbReference type="Proteomes" id="UP000824037">
    <property type="component" value="Unassembled WGS sequence"/>
</dbReference>
<accession>A0A9D2EEY1</accession>
<keyword evidence="1" id="KW-0812">Transmembrane</keyword>
<dbReference type="EMBL" id="DXBY01000169">
    <property type="protein sequence ID" value="HIZ36106.1"/>
    <property type="molecule type" value="Genomic_DNA"/>
</dbReference>
<comment type="caution">
    <text evidence="2">The sequence shown here is derived from an EMBL/GenBank/DDBJ whole genome shotgun (WGS) entry which is preliminary data.</text>
</comment>
<evidence type="ECO:0000313" key="2">
    <source>
        <dbReference type="EMBL" id="HIZ36106.1"/>
    </source>
</evidence>
<gene>
    <name evidence="2" type="ORF">H9815_10035</name>
</gene>
<reference evidence="2" key="2">
    <citation type="submission" date="2021-04" db="EMBL/GenBank/DDBJ databases">
        <authorList>
            <person name="Gilroy R."/>
        </authorList>
    </citation>
    <scope>NUCLEOTIDE SEQUENCE</scope>
    <source>
        <strain evidence="2">ChiGjej4B4-7305</strain>
    </source>
</reference>
<feature type="transmembrane region" description="Helical" evidence="1">
    <location>
        <begin position="108"/>
        <end position="128"/>
    </location>
</feature>
<feature type="transmembrane region" description="Helical" evidence="1">
    <location>
        <begin position="134"/>
        <end position="153"/>
    </location>
</feature>
<dbReference type="AlphaFoldDB" id="A0A9D2EEY1"/>
<name>A0A9D2EEY1_9MICO</name>
<reference evidence="2" key="1">
    <citation type="journal article" date="2021" name="PeerJ">
        <title>Extensive microbial diversity within the chicken gut microbiome revealed by metagenomics and culture.</title>
        <authorList>
            <person name="Gilroy R."/>
            <person name="Ravi A."/>
            <person name="Getino M."/>
            <person name="Pursley I."/>
            <person name="Horton D.L."/>
            <person name="Alikhan N.F."/>
            <person name="Baker D."/>
            <person name="Gharbi K."/>
            <person name="Hall N."/>
            <person name="Watson M."/>
            <person name="Adriaenssens E.M."/>
            <person name="Foster-Nyarko E."/>
            <person name="Jarju S."/>
            <person name="Secka A."/>
            <person name="Antonio M."/>
            <person name="Oren A."/>
            <person name="Chaudhuri R.R."/>
            <person name="La Ragione R."/>
            <person name="Hildebrand F."/>
            <person name="Pallen M.J."/>
        </authorList>
    </citation>
    <scope>NUCLEOTIDE SEQUENCE</scope>
    <source>
        <strain evidence="2">ChiGjej4B4-7305</strain>
    </source>
</reference>
<evidence type="ECO:0000313" key="3">
    <source>
        <dbReference type="Proteomes" id="UP000824037"/>
    </source>
</evidence>
<feature type="transmembrane region" description="Helical" evidence="1">
    <location>
        <begin position="43"/>
        <end position="61"/>
    </location>
</feature>
<protein>
    <submittedName>
        <fullName evidence="2">Uncharacterized protein</fullName>
    </submittedName>
</protein>
<keyword evidence="1" id="KW-0472">Membrane</keyword>
<sequence length="242" mass="25704">MPRLGQLPRTRRRRAAITLGLFLVTIGGALVAAVSTLEALVHPVFGVGLVVLLLGVAVHTWGRRGILAATRADTAGLAGTDFSDGLPAGAFFDDGRIGVRSQGLWTKVLLPVLGSLMLLLGALIALAAGADTEMLLGGCGVMLLGLMMFWVLYRTGGTVLWIDRHGLTRARPPAQVRWQDLTGSYLHRNALHLRTRSRHGLLRRRTVVVPVGVLEIGTGNLITLIGQVRSVALGLPPGTPMP</sequence>
<proteinExistence type="predicted"/>
<organism evidence="2 3">
    <name type="scientific">Candidatus Ruania gallistercoris</name>
    <dbReference type="NCBI Taxonomy" id="2838746"/>
    <lineage>
        <taxon>Bacteria</taxon>
        <taxon>Bacillati</taxon>
        <taxon>Actinomycetota</taxon>
        <taxon>Actinomycetes</taxon>
        <taxon>Micrococcales</taxon>
        <taxon>Ruaniaceae</taxon>
        <taxon>Ruania</taxon>
    </lineage>
</organism>
<evidence type="ECO:0000256" key="1">
    <source>
        <dbReference type="SAM" id="Phobius"/>
    </source>
</evidence>
<keyword evidence="1" id="KW-1133">Transmembrane helix</keyword>